<keyword evidence="1" id="KW-0472">Membrane</keyword>
<dbReference type="Proteomes" id="UP001187682">
    <property type="component" value="Unassembled WGS sequence"/>
</dbReference>
<feature type="transmembrane region" description="Helical" evidence="1">
    <location>
        <begin position="52"/>
        <end position="77"/>
    </location>
</feature>
<keyword evidence="3" id="KW-1185">Reference proteome</keyword>
<organism evidence="2 3">
    <name type="scientific">Cephalotrichum gorgonifer</name>
    <dbReference type="NCBI Taxonomy" id="2041049"/>
    <lineage>
        <taxon>Eukaryota</taxon>
        <taxon>Fungi</taxon>
        <taxon>Dikarya</taxon>
        <taxon>Ascomycota</taxon>
        <taxon>Pezizomycotina</taxon>
        <taxon>Sordariomycetes</taxon>
        <taxon>Hypocreomycetidae</taxon>
        <taxon>Microascales</taxon>
        <taxon>Microascaceae</taxon>
        <taxon>Cephalotrichum</taxon>
    </lineage>
</organism>
<gene>
    <name evidence="2" type="ORF">DNG_05062</name>
</gene>
<name>A0AAE8MZ27_9PEZI</name>
<proteinExistence type="predicted"/>
<sequence>MDDRCIPRKVKPRIGCSIVHTDATRIEHVDPDEHDYPDVLILTIRRTLLDSILLAIISVLPWPLVILARALFPGIFLPQRFIMKKQKDSREDEFEYEKSMYDMLSDLQGHQIPICYGEGRYEGLARYSYHM</sequence>
<reference evidence="2" key="1">
    <citation type="submission" date="2018-03" db="EMBL/GenBank/DDBJ databases">
        <authorList>
            <person name="Guldener U."/>
        </authorList>
    </citation>
    <scope>NUCLEOTIDE SEQUENCE</scope>
</reference>
<comment type="caution">
    <text evidence="2">The sequence shown here is derived from an EMBL/GenBank/DDBJ whole genome shotgun (WGS) entry which is preliminary data.</text>
</comment>
<evidence type="ECO:0000313" key="2">
    <source>
        <dbReference type="EMBL" id="SPO02389.1"/>
    </source>
</evidence>
<evidence type="ECO:0000313" key="3">
    <source>
        <dbReference type="Proteomes" id="UP001187682"/>
    </source>
</evidence>
<dbReference type="EMBL" id="ONZQ02000006">
    <property type="protein sequence ID" value="SPO02389.1"/>
    <property type="molecule type" value="Genomic_DNA"/>
</dbReference>
<protein>
    <submittedName>
        <fullName evidence="2">Uncharacterized protein</fullName>
    </submittedName>
</protein>
<keyword evidence="1" id="KW-0812">Transmembrane</keyword>
<accession>A0AAE8MZ27</accession>
<dbReference type="AlphaFoldDB" id="A0AAE8MZ27"/>
<keyword evidence="1" id="KW-1133">Transmembrane helix</keyword>
<evidence type="ECO:0000256" key="1">
    <source>
        <dbReference type="SAM" id="Phobius"/>
    </source>
</evidence>